<proteinExistence type="predicted"/>
<sequence>MSNALHACLGKGLSPMPTTTTSWSLTAEITSSKIDCWFRSTMLRIVG</sequence>
<dbReference type="EMBL" id="MLJW01001507">
    <property type="protein sequence ID" value="OIQ77919.1"/>
    <property type="molecule type" value="Genomic_DNA"/>
</dbReference>
<protein>
    <submittedName>
        <fullName evidence="1">Uncharacterized protein</fullName>
    </submittedName>
</protein>
<evidence type="ECO:0000313" key="1">
    <source>
        <dbReference type="EMBL" id="OIQ77919.1"/>
    </source>
</evidence>
<dbReference type="AlphaFoldDB" id="A0A1J5QD61"/>
<accession>A0A1J5QD61</accession>
<organism evidence="1">
    <name type="scientific">mine drainage metagenome</name>
    <dbReference type="NCBI Taxonomy" id="410659"/>
    <lineage>
        <taxon>unclassified sequences</taxon>
        <taxon>metagenomes</taxon>
        <taxon>ecological metagenomes</taxon>
    </lineage>
</organism>
<comment type="caution">
    <text evidence="1">The sequence shown here is derived from an EMBL/GenBank/DDBJ whole genome shotgun (WGS) entry which is preliminary data.</text>
</comment>
<gene>
    <name evidence="1" type="ORF">GALL_403780</name>
</gene>
<name>A0A1J5QD61_9ZZZZ</name>
<reference evidence="1" key="1">
    <citation type="submission" date="2016-10" db="EMBL/GenBank/DDBJ databases">
        <title>Sequence of Gallionella enrichment culture.</title>
        <authorList>
            <person name="Poehlein A."/>
            <person name="Muehling M."/>
            <person name="Daniel R."/>
        </authorList>
    </citation>
    <scope>NUCLEOTIDE SEQUENCE</scope>
</reference>